<gene>
    <name evidence="4" type="ORF">DYI23_01295</name>
</gene>
<dbReference type="EMBL" id="QTKU01000001">
    <property type="protein sequence ID" value="MBS8258839.1"/>
    <property type="molecule type" value="Genomic_DNA"/>
</dbReference>
<feature type="transmembrane region" description="Helical" evidence="3">
    <location>
        <begin position="282"/>
        <end position="305"/>
    </location>
</feature>
<sequence>MIGFLFFLIVLLFGFSAYITRTSTDAQTAGGASLDKLIHSIEEMNKADEELRSSSETLAQLIQAKTVIESEIESAKRSLNVLSTSTGDIIGGQLADLLLVVTQDPESSLKKTMLDAMAVDRKEITEGPLSFAQTRRFVTNVQTHPFGSEEQKQRADLLVVEVSKTLTVYTDKFSTVRYEISQNNVQKFKYDLQINSENTRQVELKNRRATVVADIPEDGRARFSSLNLLDGTLLTFIKMPTIILTLLVTIAAGGLASLVSFTRKFLRTEKNNVGVSRLLTNVAEGIAASIGIFLFAGTGMLMLTQGSGGDVGNRVELSPYMVAFIAFLSGFMAESAFAKIEDSGRKLFNTDDVEVDEADEEEPVQGTKPDQQPRPKVPEKDTPVAEGKTGKREAKPTTNAGALPAS</sequence>
<accession>A0A944C8G5</accession>
<feature type="coiled-coil region" evidence="1">
    <location>
        <begin position="44"/>
        <end position="78"/>
    </location>
</feature>
<feature type="region of interest" description="Disordered" evidence="2">
    <location>
        <begin position="351"/>
        <end position="406"/>
    </location>
</feature>
<keyword evidence="1" id="KW-0175">Coiled coil</keyword>
<feature type="compositionally biased region" description="Basic and acidic residues" evidence="2">
    <location>
        <begin position="371"/>
        <end position="395"/>
    </location>
</feature>
<feature type="transmembrane region" description="Helical" evidence="3">
    <location>
        <begin position="317"/>
        <end position="337"/>
    </location>
</feature>
<evidence type="ECO:0000313" key="4">
    <source>
        <dbReference type="EMBL" id="MBS8258839.1"/>
    </source>
</evidence>
<keyword evidence="3" id="KW-0472">Membrane</keyword>
<reference evidence="4" key="1">
    <citation type="submission" date="2018-08" db="EMBL/GenBank/DDBJ databases">
        <authorList>
            <person name="Jin W."/>
            <person name="Wang H."/>
            <person name="Yang Y."/>
            <person name="Li M."/>
            <person name="Liu J."/>
        </authorList>
    </citation>
    <scope>NUCLEOTIDE SEQUENCE</scope>
    <source>
        <strain evidence="4">AESS21</strain>
    </source>
</reference>
<feature type="compositionally biased region" description="Acidic residues" evidence="2">
    <location>
        <begin position="351"/>
        <end position="363"/>
    </location>
</feature>
<protein>
    <submittedName>
        <fullName evidence="4">Uncharacterized protein</fullName>
    </submittedName>
</protein>
<reference evidence="4" key="2">
    <citation type="journal article" date="2021" name="Microorganisms">
        <title>Bacterial Dimethylsulfoniopropionate Biosynthesis in the East China Sea.</title>
        <authorList>
            <person name="Liu J."/>
            <person name="Zhang Y."/>
            <person name="Liu J."/>
            <person name="Zhong H."/>
            <person name="Williams B.T."/>
            <person name="Zheng Y."/>
            <person name="Curson A.R.J."/>
            <person name="Sun C."/>
            <person name="Sun H."/>
            <person name="Song D."/>
            <person name="Wagner Mackenzie B."/>
            <person name="Bermejo Martinez A."/>
            <person name="Todd J.D."/>
            <person name="Zhang X.H."/>
        </authorList>
    </citation>
    <scope>NUCLEOTIDE SEQUENCE</scope>
    <source>
        <strain evidence="4">AESS21</strain>
    </source>
</reference>
<evidence type="ECO:0000256" key="1">
    <source>
        <dbReference type="SAM" id="Coils"/>
    </source>
</evidence>
<organism evidence="4 5">
    <name type="scientific">Roseibium polysiphoniae</name>
    <dbReference type="NCBI Taxonomy" id="2571221"/>
    <lineage>
        <taxon>Bacteria</taxon>
        <taxon>Pseudomonadati</taxon>
        <taxon>Pseudomonadota</taxon>
        <taxon>Alphaproteobacteria</taxon>
        <taxon>Hyphomicrobiales</taxon>
        <taxon>Stappiaceae</taxon>
        <taxon>Roseibium</taxon>
    </lineage>
</organism>
<evidence type="ECO:0000313" key="5">
    <source>
        <dbReference type="Proteomes" id="UP000705379"/>
    </source>
</evidence>
<evidence type="ECO:0000256" key="2">
    <source>
        <dbReference type="SAM" id="MobiDB-lite"/>
    </source>
</evidence>
<dbReference type="AlphaFoldDB" id="A0A944C8G5"/>
<name>A0A944C8G5_9HYPH</name>
<proteinExistence type="predicted"/>
<dbReference type="Proteomes" id="UP000705379">
    <property type="component" value="Unassembled WGS sequence"/>
</dbReference>
<comment type="caution">
    <text evidence="4">The sequence shown here is derived from an EMBL/GenBank/DDBJ whole genome shotgun (WGS) entry which is preliminary data.</text>
</comment>
<keyword evidence="3" id="KW-1133">Transmembrane helix</keyword>
<feature type="transmembrane region" description="Helical" evidence="3">
    <location>
        <begin position="242"/>
        <end position="261"/>
    </location>
</feature>
<keyword evidence="3" id="KW-0812">Transmembrane</keyword>
<evidence type="ECO:0000256" key="3">
    <source>
        <dbReference type="SAM" id="Phobius"/>
    </source>
</evidence>